<proteinExistence type="predicted"/>
<keyword evidence="1" id="KW-1133">Transmembrane helix</keyword>
<dbReference type="AlphaFoldDB" id="A0A1I3JI62"/>
<organism evidence="2 3">
    <name type="scientific">Thermoflavimicrobium dichotomicum</name>
    <dbReference type="NCBI Taxonomy" id="46223"/>
    <lineage>
        <taxon>Bacteria</taxon>
        <taxon>Bacillati</taxon>
        <taxon>Bacillota</taxon>
        <taxon>Bacilli</taxon>
        <taxon>Bacillales</taxon>
        <taxon>Thermoactinomycetaceae</taxon>
        <taxon>Thermoflavimicrobium</taxon>
    </lineage>
</organism>
<dbReference type="EMBL" id="FORR01000001">
    <property type="protein sequence ID" value="SFI59939.1"/>
    <property type="molecule type" value="Genomic_DNA"/>
</dbReference>
<evidence type="ECO:0000313" key="3">
    <source>
        <dbReference type="Proteomes" id="UP000199545"/>
    </source>
</evidence>
<feature type="transmembrane region" description="Helical" evidence="1">
    <location>
        <begin position="33"/>
        <end position="54"/>
    </location>
</feature>
<dbReference type="Proteomes" id="UP000199545">
    <property type="component" value="Unassembled WGS sequence"/>
</dbReference>
<keyword evidence="1" id="KW-0812">Transmembrane</keyword>
<gene>
    <name evidence="2" type="ORF">SAMN05421852_10186</name>
</gene>
<evidence type="ECO:0000313" key="2">
    <source>
        <dbReference type="EMBL" id="SFI59939.1"/>
    </source>
</evidence>
<evidence type="ECO:0000256" key="1">
    <source>
        <dbReference type="SAM" id="Phobius"/>
    </source>
</evidence>
<reference evidence="2 3" key="1">
    <citation type="submission" date="2016-10" db="EMBL/GenBank/DDBJ databases">
        <authorList>
            <person name="de Groot N.N."/>
        </authorList>
    </citation>
    <scope>NUCLEOTIDE SEQUENCE [LARGE SCALE GENOMIC DNA]</scope>
    <source>
        <strain evidence="2 3">DSM 44778</strain>
    </source>
</reference>
<keyword evidence="1" id="KW-0472">Membrane</keyword>
<dbReference type="RefSeq" id="WP_093227024.1">
    <property type="nucleotide sequence ID" value="NZ_FORR01000001.1"/>
</dbReference>
<name>A0A1I3JI62_9BACL</name>
<accession>A0A1I3JI62</accession>
<dbReference type="STRING" id="46223.SAMN05421852_10186"/>
<protein>
    <submittedName>
        <fullName evidence="2">Uncharacterized protein</fullName>
    </submittedName>
</protein>
<sequence>MSQIQNGKIGIDQKEQDDQQKKRISFLPPLKPIWLVGMVIMVVMLSVFATYFFVQGMKLPWTQKDLKVNEPYIIDDRVILVLKGIKKTEQGNFLRFIAQFTDQGKTEASQALNLKEVIPSFHLQLVDSSGKMYADSESGNLHMAGTDVINGTVTWEWQLPIISDEKQFILIVKTIKAADLDQKKKKAISTPSEEFVLRNLKN</sequence>
<keyword evidence="3" id="KW-1185">Reference proteome</keyword>